<dbReference type="InterPro" id="IPR044974">
    <property type="entry name" value="Disease_R_plants"/>
</dbReference>
<dbReference type="PROSITE" id="PS50863">
    <property type="entry name" value="B3"/>
    <property type="match status" value="1"/>
</dbReference>
<dbReference type="Gene3D" id="1.10.10.10">
    <property type="entry name" value="Winged helix-like DNA-binding domain superfamily/Winged helix DNA-binding domain"/>
    <property type="match status" value="1"/>
</dbReference>
<reference evidence="14 15" key="1">
    <citation type="submission" date="2017-09" db="EMBL/GenBank/DDBJ databases">
        <authorList>
            <consortium name="International Durum Wheat Genome Sequencing Consortium (IDWGSC)"/>
            <person name="Milanesi L."/>
        </authorList>
    </citation>
    <scope>NUCLEOTIDE SEQUENCE [LARGE SCALE GENOMIC DNA]</scope>
    <source>
        <strain evidence="15">cv. Svevo</strain>
    </source>
</reference>
<evidence type="ECO:0000256" key="3">
    <source>
        <dbReference type="ARBA" id="ARBA00022614"/>
    </source>
</evidence>
<evidence type="ECO:0000259" key="13">
    <source>
        <dbReference type="PROSITE" id="PS50863"/>
    </source>
</evidence>
<dbReference type="GO" id="GO:0009626">
    <property type="term" value="P:plant-type hypersensitive response"/>
    <property type="evidence" value="ECO:0007669"/>
    <property type="project" value="UniProtKB-ARBA"/>
</dbReference>
<evidence type="ECO:0000313" key="15">
    <source>
        <dbReference type="Proteomes" id="UP000324705"/>
    </source>
</evidence>
<keyword evidence="3" id="KW-0433">Leucine-rich repeat</keyword>
<dbReference type="OMA" id="PMSVSQF"/>
<dbReference type="Gene3D" id="1.20.5.4130">
    <property type="match status" value="1"/>
</dbReference>
<dbReference type="GO" id="GO:0003677">
    <property type="term" value="F:DNA binding"/>
    <property type="evidence" value="ECO:0007669"/>
    <property type="project" value="UniProtKB-KW"/>
</dbReference>
<evidence type="ECO:0000256" key="1">
    <source>
        <dbReference type="ARBA" id="ARBA00004123"/>
    </source>
</evidence>
<accession>A0A9R0W5N8</accession>
<dbReference type="SUPFAM" id="SSF52540">
    <property type="entry name" value="P-loop containing nucleoside triphosphate hydrolases"/>
    <property type="match status" value="1"/>
</dbReference>
<gene>
    <name evidence="14" type="ORF">TRITD_4Av1G257530</name>
</gene>
<dbReference type="InterPro" id="IPR032675">
    <property type="entry name" value="LRR_dom_sf"/>
</dbReference>
<dbReference type="GO" id="GO:0042742">
    <property type="term" value="P:defense response to bacterium"/>
    <property type="evidence" value="ECO:0007669"/>
    <property type="project" value="UniProtKB-ARBA"/>
</dbReference>
<evidence type="ECO:0000256" key="6">
    <source>
        <dbReference type="ARBA" id="ARBA00022821"/>
    </source>
</evidence>
<feature type="compositionally biased region" description="Basic and acidic residues" evidence="12">
    <location>
        <begin position="1061"/>
        <end position="1072"/>
    </location>
</feature>
<dbReference type="InterPro" id="IPR027417">
    <property type="entry name" value="P-loop_NTPase"/>
</dbReference>
<feature type="compositionally biased region" description="Low complexity" evidence="12">
    <location>
        <begin position="1285"/>
        <end position="1316"/>
    </location>
</feature>
<dbReference type="PANTHER" id="PTHR23155">
    <property type="entry name" value="DISEASE RESISTANCE PROTEIN RP"/>
    <property type="match status" value="1"/>
</dbReference>
<dbReference type="InterPro" id="IPR042197">
    <property type="entry name" value="Apaf_helical"/>
</dbReference>
<dbReference type="Pfam" id="PF18052">
    <property type="entry name" value="Rx_N"/>
    <property type="match status" value="1"/>
</dbReference>
<dbReference type="SMART" id="SM01019">
    <property type="entry name" value="B3"/>
    <property type="match status" value="1"/>
</dbReference>
<evidence type="ECO:0000256" key="9">
    <source>
        <dbReference type="ARBA" id="ARBA00023125"/>
    </source>
</evidence>
<evidence type="ECO:0000256" key="8">
    <source>
        <dbReference type="ARBA" id="ARBA00023054"/>
    </source>
</evidence>
<dbReference type="PRINTS" id="PR00364">
    <property type="entry name" value="DISEASERSIST"/>
</dbReference>
<keyword evidence="11" id="KW-0539">Nucleus</keyword>
<keyword evidence="10" id="KW-0804">Transcription</keyword>
<dbReference type="Pfam" id="PF23598">
    <property type="entry name" value="LRR_14"/>
    <property type="match status" value="1"/>
</dbReference>
<dbReference type="Gene3D" id="3.80.10.10">
    <property type="entry name" value="Ribonuclease Inhibitor"/>
    <property type="match status" value="1"/>
</dbReference>
<dbReference type="InterPro" id="IPR055414">
    <property type="entry name" value="LRR_R13L4/SHOC2-like"/>
</dbReference>
<dbReference type="CDD" id="cd10017">
    <property type="entry name" value="B3_DNA"/>
    <property type="match status" value="1"/>
</dbReference>
<evidence type="ECO:0000256" key="7">
    <source>
        <dbReference type="ARBA" id="ARBA00023015"/>
    </source>
</evidence>
<dbReference type="Pfam" id="PF02362">
    <property type="entry name" value="B3"/>
    <property type="match status" value="1"/>
</dbReference>
<evidence type="ECO:0000256" key="11">
    <source>
        <dbReference type="ARBA" id="ARBA00023242"/>
    </source>
</evidence>
<dbReference type="Gramene" id="TRITD4Av1G257530.1">
    <property type="protein sequence ID" value="TRITD4Av1G257530.1"/>
    <property type="gene ID" value="TRITD4Av1G257530"/>
</dbReference>
<dbReference type="Gene3D" id="2.40.330.10">
    <property type="entry name" value="DNA-binding pseudobarrel domain"/>
    <property type="match status" value="1"/>
</dbReference>
<dbReference type="InterPro" id="IPR015300">
    <property type="entry name" value="DNA-bd_pseudobarrel_sf"/>
</dbReference>
<evidence type="ECO:0000256" key="4">
    <source>
        <dbReference type="ARBA" id="ARBA00022737"/>
    </source>
</evidence>
<sequence>MRIGIDLTDEDEDEEPDLSKQKSLMHSAFIYDPTTATFSDPVARQRVGNNTVLEESCLLTSSDISMLSDGSVSASLGAMRPLVEKLDMLLASAQEYSSLPKRIKDGMQLLEHDVEVLSFYLDELAEVEDPPPMAKCWMNEAHDLSYDMEDYIDILLFVPPDHFIKKKKKRRRRKKKMMIKKRLKWYKQIVCRAQVSEHGIKTSKIIHVNVPRLPSKPKIAKTISEFRSYVQEAIERYDRYSLQCCSTLRRRFLSTSIMLPMPYEEAAHIVIDGRMNEFINSLAANDAADQQQLKVVSVLGSGCLGKTTLANVLYDRIRMQFECRAFIQVSKNPDMKRLFRDLFLQLHKKKQPRPANCNDFDISDINISKHLQDKRYLIVIDDLWDASVWDIIKYAFPKGNCGSRIIITTQIDDVALTCCSDHSEHVFEMKPLDGDYSRKLFFDKFSGSESDCPEEFKQVTKEIVDICGGLPLATINIASHLANQDTEVSMDFLAYIRDTLRSYLWSNSTSEITKQVFNLIYNNLPHYLKTCLLYLHIYPEASIIWKDDLVKQWVAEGFIATRKGKKQDQEMIEKAAGLYFDALIERRFIQPSYINYNNKVLSCTVHEVVRDLIAHKSAEENFIVVVDCNRKNIALSHKVRRLSLVFGDAKYAKIPANITKSQVRSLRFSGLFECMPCISEFKVLRLLDLQLFGYCGDPDPIDLTGISELFQLRYLKIASDVCIRLPNRMQGLNCLETLDILNATRITAIPWDIIHLPHLLHLILPVDTNLLDWIGSTSDSVIHEWSLGKLNYLQDLHLTFFPTLPFYNHLEASMEVLGSLIGGHGNLKTIVVAHGSSITNIVDHSIGYSASKAIIPLFCMAPPPLLQRFEFSLHNCCIFSQIPPWVEKHGNLCILKIQVRELMMICVDILGGLHALTTLSLYVETAPIHKIIFNKAAGFSVLKYFKLRCTTGIPWLKFEADAMPNLLKLKLVFNAIPPMDQPLFFTSGQLRHKVRHEHGTAVISIQHMPGLKEISAQFKGAVSDLEYASRTFISNHPSNPTINMQLVGCSSNVDGSRKRKQQPDDTLKDEYAKRLEIPADKRIATSMESSSSLDDLRMPVSQFFDPPAFSICQPVESSSRMDDAEITPSGSDEGREHMFDKVVNPSDVGKLNRLVVPKHFAEKYFPLDAAANDKGMLLSFEDRGGKLWRFRYSYWNRSQSYVMTKGWSRFVKEKRLNVGDTISFYRGATEATRDRLFIDRKCRAIVHDSLPKLDRASRAVQKRVRLFGVNLETQQPQGGELTHDANAGAAGVESSAAASSPSSSQTEAHSSLDLGL</sequence>
<feature type="domain" description="TF-B3" evidence="13">
    <location>
        <begin position="1139"/>
        <end position="1242"/>
    </location>
</feature>
<dbReference type="Proteomes" id="UP000324705">
    <property type="component" value="Chromosome 4A"/>
</dbReference>
<keyword evidence="9" id="KW-0238">DNA-binding</keyword>
<protein>
    <recommendedName>
        <fullName evidence="13">TF-B3 domain-containing protein</fullName>
    </recommendedName>
</protein>
<evidence type="ECO:0000256" key="2">
    <source>
        <dbReference type="ARBA" id="ARBA00008894"/>
    </source>
</evidence>
<keyword evidence="5" id="KW-0547">Nucleotide-binding</keyword>
<dbReference type="EMBL" id="LT934117">
    <property type="protein sequence ID" value="VAH99601.1"/>
    <property type="molecule type" value="Genomic_DNA"/>
</dbReference>
<evidence type="ECO:0000256" key="10">
    <source>
        <dbReference type="ARBA" id="ARBA00023163"/>
    </source>
</evidence>
<feature type="region of interest" description="Disordered" evidence="12">
    <location>
        <begin position="1275"/>
        <end position="1316"/>
    </location>
</feature>
<dbReference type="SUPFAM" id="SSF101936">
    <property type="entry name" value="DNA-binding pseudobarrel domain"/>
    <property type="match status" value="1"/>
</dbReference>
<keyword evidence="6" id="KW-0611">Plant defense</keyword>
<dbReference type="FunFam" id="1.10.10.10:FF:000322">
    <property type="entry name" value="Probable disease resistance protein At1g63360"/>
    <property type="match status" value="1"/>
</dbReference>
<dbReference type="SUPFAM" id="SSF52058">
    <property type="entry name" value="L domain-like"/>
    <property type="match status" value="1"/>
</dbReference>
<dbReference type="InterPro" id="IPR003340">
    <property type="entry name" value="B3_DNA-bd"/>
</dbReference>
<keyword evidence="7" id="KW-0805">Transcription regulation</keyword>
<proteinExistence type="inferred from homology"/>
<dbReference type="GO" id="GO:0002758">
    <property type="term" value="P:innate immune response-activating signaling pathway"/>
    <property type="evidence" value="ECO:0007669"/>
    <property type="project" value="UniProtKB-ARBA"/>
</dbReference>
<dbReference type="InterPro" id="IPR036388">
    <property type="entry name" value="WH-like_DNA-bd_sf"/>
</dbReference>
<comment type="subcellular location">
    <subcellularLocation>
        <location evidence="1">Nucleus</location>
    </subcellularLocation>
</comment>
<dbReference type="InterPro" id="IPR002182">
    <property type="entry name" value="NB-ARC"/>
</dbReference>
<evidence type="ECO:0000313" key="14">
    <source>
        <dbReference type="EMBL" id="VAH99601.1"/>
    </source>
</evidence>
<keyword evidence="15" id="KW-1185">Reference proteome</keyword>
<feature type="region of interest" description="Disordered" evidence="12">
    <location>
        <begin position="1052"/>
        <end position="1072"/>
    </location>
</feature>
<keyword evidence="4" id="KW-0677">Repeat</keyword>
<dbReference type="InterPro" id="IPR058922">
    <property type="entry name" value="WHD_DRP"/>
</dbReference>
<dbReference type="GO" id="GO:0005634">
    <property type="term" value="C:nucleus"/>
    <property type="evidence" value="ECO:0007669"/>
    <property type="project" value="UniProtKB-SubCell"/>
</dbReference>
<organism evidence="14 15">
    <name type="scientific">Triticum turgidum subsp. durum</name>
    <name type="common">Durum wheat</name>
    <name type="synonym">Triticum durum</name>
    <dbReference type="NCBI Taxonomy" id="4567"/>
    <lineage>
        <taxon>Eukaryota</taxon>
        <taxon>Viridiplantae</taxon>
        <taxon>Streptophyta</taxon>
        <taxon>Embryophyta</taxon>
        <taxon>Tracheophyta</taxon>
        <taxon>Spermatophyta</taxon>
        <taxon>Magnoliopsida</taxon>
        <taxon>Liliopsida</taxon>
        <taxon>Poales</taxon>
        <taxon>Poaceae</taxon>
        <taxon>BOP clade</taxon>
        <taxon>Pooideae</taxon>
        <taxon>Triticodae</taxon>
        <taxon>Triticeae</taxon>
        <taxon>Triticinae</taxon>
        <taxon>Triticum</taxon>
    </lineage>
</organism>
<dbReference type="GO" id="GO:0043531">
    <property type="term" value="F:ADP binding"/>
    <property type="evidence" value="ECO:0007669"/>
    <property type="project" value="InterPro"/>
</dbReference>
<dbReference type="Gene3D" id="3.40.50.300">
    <property type="entry name" value="P-loop containing nucleotide triphosphate hydrolases"/>
    <property type="match status" value="1"/>
</dbReference>
<comment type="similarity">
    <text evidence="2">Belongs to the disease resistance NB-LRR family.</text>
</comment>
<dbReference type="PANTHER" id="PTHR23155:SF1087">
    <property type="entry name" value="OS11G0462900 PROTEIN"/>
    <property type="match status" value="1"/>
</dbReference>
<evidence type="ECO:0000256" key="5">
    <source>
        <dbReference type="ARBA" id="ARBA00022741"/>
    </source>
</evidence>
<keyword evidence="8" id="KW-0175">Coiled coil</keyword>
<evidence type="ECO:0000256" key="12">
    <source>
        <dbReference type="SAM" id="MobiDB-lite"/>
    </source>
</evidence>
<dbReference type="Gene3D" id="1.10.8.430">
    <property type="entry name" value="Helical domain of apoptotic protease-activating factors"/>
    <property type="match status" value="1"/>
</dbReference>
<name>A0A9R0W5N8_TRITD</name>
<dbReference type="Pfam" id="PF23559">
    <property type="entry name" value="WHD_DRP"/>
    <property type="match status" value="1"/>
</dbReference>
<dbReference type="InterPro" id="IPR041118">
    <property type="entry name" value="Rx_N"/>
</dbReference>
<dbReference type="Pfam" id="PF00931">
    <property type="entry name" value="NB-ARC"/>
    <property type="match status" value="1"/>
</dbReference>